<dbReference type="EMBL" id="CP136864">
    <property type="protein sequence ID" value="WOJ93770.1"/>
    <property type="molecule type" value="Genomic_DNA"/>
</dbReference>
<reference evidence="1 2" key="1">
    <citation type="submission" date="2023-10" db="EMBL/GenBank/DDBJ databases">
        <title>Two novel species belonging to the OM43/NOR5 clade.</title>
        <authorList>
            <person name="Park M."/>
        </authorList>
    </citation>
    <scope>NUCLEOTIDE SEQUENCE [LARGE SCALE GENOMIC DNA]</scope>
    <source>
        <strain evidence="1 2">IMCC43200</strain>
    </source>
</reference>
<evidence type="ECO:0000313" key="2">
    <source>
        <dbReference type="Proteomes" id="UP001626537"/>
    </source>
</evidence>
<dbReference type="Proteomes" id="UP001626537">
    <property type="component" value="Chromosome"/>
</dbReference>
<accession>A0ABZ0I3M9</accession>
<dbReference type="RefSeq" id="WP_407348415.1">
    <property type="nucleotide sequence ID" value="NZ_CP136864.1"/>
</dbReference>
<name>A0ABZ0I3M9_9GAMM</name>
<organism evidence="1 2">
    <name type="scientific">Congregibacter variabilis</name>
    <dbReference type="NCBI Taxonomy" id="3081200"/>
    <lineage>
        <taxon>Bacteria</taxon>
        <taxon>Pseudomonadati</taxon>
        <taxon>Pseudomonadota</taxon>
        <taxon>Gammaproteobacteria</taxon>
        <taxon>Cellvibrionales</taxon>
        <taxon>Halieaceae</taxon>
        <taxon>Congregibacter</taxon>
    </lineage>
</organism>
<sequence length="180" mass="20567">MKVKDFLDIGANVGIIAGLILVGVQMQQNSDLLKTQLLFEEGLSYVQLEQTFIGENAAAIWAKSMGSPVDLTLEERRVIEGYLWSYLESWKTLYRLHELGLIGNEWRTRVESDAAFVFGSIYGRGWWIRYAANNTNPRELNELISESVQRSPNGTMDYFDSVTKEVVLENTKTHPEERTE</sequence>
<proteinExistence type="predicted"/>
<gene>
    <name evidence="1" type="ORF">R0135_01055</name>
</gene>
<keyword evidence="2" id="KW-1185">Reference proteome</keyword>
<evidence type="ECO:0000313" key="1">
    <source>
        <dbReference type="EMBL" id="WOJ93770.1"/>
    </source>
</evidence>
<protein>
    <submittedName>
        <fullName evidence="1">Uncharacterized protein</fullName>
    </submittedName>
</protein>